<sequence length="296" mass="33773">MNLYYLLNYISILIPFLPLLLAIYLKIKSVLFVNKWKSVLFQIFLILFSLLLIYSRFLEPNTVIQKETNIETGFKSKIVLISDLHVGAFSSTKMLVKVIEEINSIDNVDFVVIAGDIVYHPKGDLRTLLSPLKNLKYPVYLVLGNHDSERNRNNYEEEIKAIVSDFNFYFLKNNSEYIEELNLYIVGLGDLWAGDADVSKISQFSKDDNLVVIAHSPDTVYKYDKSIPQLTLSGHTHGGQIRIPLIYKWFIPSKYGFNQGLYNTPRGKVYVSSGIGNTGLPFRLGIPPCIDVIYTQ</sequence>
<protein>
    <recommendedName>
        <fullName evidence="2">Calcineurin-like phosphoesterase domain-containing protein</fullName>
    </recommendedName>
</protein>
<name>A0A847D0F5_9BACT</name>
<gene>
    <name evidence="3" type="ORF">GX656_03535</name>
</gene>
<evidence type="ECO:0000256" key="1">
    <source>
        <dbReference type="SAM" id="Phobius"/>
    </source>
</evidence>
<dbReference type="InterPro" id="IPR029052">
    <property type="entry name" value="Metallo-depent_PP-like"/>
</dbReference>
<dbReference type="Pfam" id="PF00149">
    <property type="entry name" value="Metallophos"/>
    <property type="match status" value="1"/>
</dbReference>
<dbReference type="Proteomes" id="UP000545876">
    <property type="component" value="Unassembled WGS sequence"/>
</dbReference>
<evidence type="ECO:0000313" key="4">
    <source>
        <dbReference type="Proteomes" id="UP000545876"/>
    </source>
</evidence>
<feature type="transmembrane region" description="Helical" evidence="1">
    <location>
        <begin position="6"/>
        <end position="27"/>
    </location>
</feature>
<dbReference type="GO" id="GO:0016787">
    <property type="term" value="F:hydrolase activity"/>
    <property type="evidence" value="ECO:0007669"/>
    <property type="project" value="InterPro"/>
</dbReference>
<evidence type="ECO:0000259" key="2">
    <source>
        <dbReference type="Pfam" id="PF00149"/>
    </source>
</evidence>
<proteinExistence type="predicted"/>
<comment type="caution">
    <text evidence="3">The sequence shown here is derived from an EMBL/GenBank/DDBJ whole genome shotgun (WGS) entry which is preliminary data.</text>
</comment>
<dbReference type="PANTHER" id="PTHR31302:SF0">
    <property type="entry name" value="TRANSMEMBRANE PROTEIN WITH METALLOPHOSPHOESTERASE DOMAIN"/>
    <property type="match status" value="1"/>
</dbReference>
<keyword evidence="1" id="KW-0812">Transmembrane</keyword>
<reference evidence="3 4" key="1">
    <citation type="journal article" date="2020" name="Biotechnol. Biofuels">
        <title>New insights from the biogas microbiome by comprehensive genome-resolved metagenomics of nearly 1600 species originating from multiple anaerobic digesters.</title>
        <authorList>
            <person name="Campanaro S."/>
            <person name="Treu L."/>
            <person name="Rodriguez-R L.M."/>
            <person name="Kovalovszki A."/>
            <person name="Ziels R.M."/>
            <person name="Maus I."/>
            <person name="Zhu X."/>
            <person name="Kougias P.G."/>
            <person name="Basile A."/>
            <person name="Luo G."/>
            <person name="Schluter A."/>
            <person name="Konstantinidis K.T."/>
            <person name="Angelidaki I."/>
        </authorList>
    </citation>
    <scope>NUCLEOTIDE SEQUENCE [LARGE SCALE GENOMIC DNA]</scope>
    <source>
        <strain evidence="3">AS06rmzACSIP_65</strain>
    </source>
</reference>
<accession>A0A847D0F5</accession>
<feature type="transmembrane region" description="Helical" evidence="1">
    <location>
        <begin position="39"/>
        <end position="57"/>
    </location>
</feature>
<keyword evidence="1" id="KW-1133">Transmembrane helix</keyword>
<feature type="domain" description="Calcineurin-like phosphoesterase" evidence="2">
    <location>
        <begin position="77"/>
        <end position="238"/>
    </location>
</feature>
<dbReference type="AlphaFoldDB" id="A0A847D0F5"/>
<evidence type="ECO:0000313" key="3">
    <source>
        <dbReference type="EMBL" id="NLD25678.1"/>
    </source>
</evidence>
<dbReference type="PANTHER" id="PTHR31302">
    <property type="entry name" value="TRANSMEMBRANE PROTEIN WITH METALLOPHOSPHOESTERASE DOMAIN-RELATED"/>
    <property type="match status" value="1"/>
</dbReference>
<dbReference type="InterPro" id="IPR004843">
    <property type="entry name" value="Calcineurin-like_PHP"/>
</dbReference>
<dbReference type="EMBL" id="JAAZBX010000015">
    <property type="protein sequence ID" value="NLD25678.1"/>
    <property type="molecule type" value="Genomic_DNA"/>
</dbReference>
<organism evidence="3 4">
    <name type="scientific">Candidatus Dojkabacteria bacterium</name>
    <dbReference type="NCBI Taxonomy" id="2099670"/>
    <lineage>
        <taxon>Bacteria</taxon>
        <taxon>Candidatus Dojkabacteria</taxon>
    </lineage>
</organism>
<dbReference type="Gene3D" id="3.60.21.10">
    <property type="match status" value="1"/>
</dbReference>
<keyword evidence="1" id="KW-0472">Membrane</keyword>
<dbReference type="InterPro" id="IPR051158">
    <property type="entry name" value="Metallophosphoesterase_sf"/>
</dbReference>
<dbReference type="SUPFAM" id="SSF56300">
    <property type="entry name" value="Metallo-dependent phosphatases"/>
    <property type="match status" value="1"/>
</dbReference>